<name>A0A059KW75_9PSED</name>
<sequence>MDMLRSPLFVGGAPRSGTTALLQVLNSNVNAYVSSEENLLNMIKVFGKTLGTRERRALTLAGGMRELSERETLTANNIHSHNFTEKSLWPAIRYLYKWHHKQSNSDQPLVLWGDKLPNYYKELDTVLAVPLVKYLHITRNPYDVVNSMLRRTELSKQGKDWWKAITDVESMIDAWASAYKAMRKVESATNTLHIQYESMVFEFDKTIAQINSFLGVDFTYQNVMVDDPAKHYDRSYITDEIQQLIDSNVHVMHYVKRFSGSVDYPSVAASLGMFKR</sequence>
<accession>A0A059KW75</accession>
<dbReference type="PANTHER" id="PTHR12788">
    <property type="entry name" value="PROTEIN-TYROSINE SULFOTRANSFERASE 2"/>
    <property type="match status" value="1"/>
</dbReference>
<protein>
    <recommendedName>
        <fullName evidence="4">Sulfotransferase</fullName>
    </recommendedName>
</protein>
<dbReference type="InterPro" id="IPR026634">
    <property type="entry name" value="TPST-like"/>
</dbReference>
<proteinExistence type="predicted"/>
<dbReference type="PANTHER" id="PTHR12788:SF10">
    <property type="entry name" value="PROTEIN-TYROSINE SULFOTRANSFERASE"/>
    <property type="match status" value="1"/>
</dbReference>
<dbReference type="Gene3D" id="3.40.50.300">
    <property type="entry name" value="P-loop containing nucleotide triphosphate hydrolases"/>
    <property type="match status" value="1"/>
</dbReference>
<evidence type="ECO:0000313" key="3">
    <source>
        <dbReference type="Proteomes" id="UP000026739"/>
    </source>
</evidence>
<dbReference type="RefSeq" id="WP_033061056.1">
    <property type="nucleotide sequence ID" value="NZ_AZQQ01000101.1"/>
</dbReference>
<dbReference type="SUPFAM" id="SSF52540">
    <property type="entry name" value="P-loop containing nucleoside triphosphate hydrolases"/>
    <property type="match status" value="1"/>
</dbReference>
<gene>
    <name evidence="2" type="ORF">V466_26100</name>
</gene>
<dbReference type="EMBL" id="AZQQ01000101">
    <property type="protein sequence ID" value="KDD66090.1"/>
    <property type="molecule type" value="Genomic_DNA"/>
</dbReference>
<dbReference type="InterPro" id="IPR027417">
    <property type="entry name" value="P-loop_NTPase"/>
</dbReference>
<organism evidence="2 3">
    <name type="scientific">Pseudomonas mandelii PD30</name>
    <dbReference type="NCBI Taxonomy" id="1419583"/>
    <lineage>
        <taxon>Bacteria</taxon>
        <taxon>Pseudomonadati</taxon>
        <taxon>Pseudomonadota</taxon>
        <taxon>Gammaproteobacteria</taxon>
        <taxon>Pseudomonadales</taxon>
        <taxon>Pseudomonadaceae</taxon>
        <taxon>Pseudomonas</taxon>
    </lineage>
</organism>
<keyword evidence="1" id="KW-0808">Transferase</keyword>
<dbReference type="GO" id="GO:0008476">
    <property type="term" value="F:protein-tyrosine sulfotransferase activity"/>
    <property type="evidence" value="ECO:0007669"/>
    <property type="project" value="InterPro"/>
</dbReference>
<dbReference type="Proteomes" id="UP000026739">
    <property type="component" value="Unassembled WGS sequence"/>
</dbReference>
<comment type="caution">
    <text evidence="2">The sequence shown here is derived from an EMBL/GenBank/DDBJ whole genome shotgun (WGS) entry which is preliminary data.</text>
</comment>
<dbReference type="AlphaFoldDB" id="A0A059KW75"/>
<evidence type="ECO:0008006" key="4">
    <source>
        <dbReference type="Google" id="ProtNLM"/>
    </source>
</evidence>
<evidence type="ECO:0000313" key="2">
    <source>
        <dbReference type="EMBL" id="KDD66090.1"/>
    </source>
</evidence>
<dbReference type="Pfam" id="PF13469">
    <property type="entry name" value="Sulfotransfer_3"/>
    <property type="match status" value="1"/>
</dbReference>
<reference evidence="2 3" key="1">
    <citation type="submission" date="2013-12" db="EMBL/GenBank/DDBJ databases">
        <authorList>
            <person name="Formusa P.A."/>
            <person name="Habash M."/>
            <person name="Lee H."/>
            <person name="Trevors J.T."/>
        </authorList>
    </citation>
    <scope>NUCLEOTIDE SEQUENCE [LARGE SCALE GENOMIC DNA]</scope>
    <source>
        <strain evidence="2 3">PD30</strain>
    </source>
</reference>
<evidence type="ECO:0000256" key="1">
    <source>
        <dbReference type="ARBA" id="ARBA00022679"/>
    </source>
</evidence>